<sequence>MSVQSFQLFPAWLYASRSRRNRMNTVIAVSGPQNAAKSASAQGLDINTILELVQQQRINSGANRLNRVQLVQQSSDSSYDDTDSDDETESDEPENRYGRSNDEKLLEIIETLVNENRYKEGRNDYGPKKNRKPKYRATNSVYRSDKRDISQNYAQVRTQNILDKLFGNNLNVAEKETKPTGDYEKKRLTPNLLLPRADDNYNRNDDVTGLEDYSKVYIVLNPNAVRQSKNQNALNDLISKVLSLSGSASKRDRSVNIKPRRLKGLVVNDQVVRRSRSSREIYAPRDDSNGDEYKSKKSRGNSNAGHTAIPYVRNRGDIYEKTHQS</sequence>
<dbReference type="Proteomes" id="UP000249218">
    <property type="component" value="Unassembled WGS sequence"/>
</dbReference>
<evidence type="ECO:0000313" key="3">
    <source>
        <dbReference type="Proteomes" id="UP000249218"/>
    </source>
</evidence>
<protein>
    <submittedName>
        <fullName evidence="2">Uncharacterized protein</fullName>
    </submittedName>
</protein>
<name>A0A2W1BEK3_HELAM</name>
<proteinExistence type="predicted"/>
<keyword evidence="3" id="KW-1185">Reference proteome</keyword>
<evidence type="ECO:0000313" key="2">
    <source>
        <dbReference type="EMBL" id="PZC73562.1"/>
    </source>
</evidence>
<feature type="compositionally biased region" description="Acidic residues" evidence="1">
    <location>
        <begin position="78"/>
        <end position="92"/>
    </location>
</feature>
<dbReference type="AlphaFoldDB" id="A0A2W1BEK3"/>
<accession>A0A2W1BEK3</accession>
<feature type="compositionally biased region" description="Basic and acidic residues" evidence="1">
    <location>
        <begin position="314"/>
        <end position="325"/>
    </location>
</feature>
<feature type="compositionally biased region" description="Basic and acidic residues" evidence="1">
    <location>
        <begin position="93"/>
        <end position="103"/>
    </location>
</feature>
<feature type="region of interest" description="Disordered" evidence="1">
    <location>
        <begin position="67"/>
        <end position="103"/>
    </location>
</feature>
<dbReference type="OrthoDB" id="7443601at2759"/>
<feature type="compositionally biased region" description="Basic and acidic residues" evidence="1">
    <location>
        <begin position="277"/>
        <end position="295"/>
    </location>
</feature>
<gene>
    <name evidence="2" type="primary">HaOG209391</name>
    <name evidence="2" type="ORF">B5X24_HaOG209391</name>
</gene>
<feature type="region of interest" description="Disordered" evidence="1">
    <location>
        <begin position="275"/>
        <end position="325"/>
    </location>
</feature>
<dbReference type="EMBL" id="KZ150098">
    <property type="protein sequence ID" value="PZC73562.1"/>
    <property type="molecule type" value="Genomic_DNA"/>
</dbReference>
<organism evidence="2 3">
    <name type="scientific">Helicoverpa armigera</name>
    <name type="common">Cotton bollworm</name>
    <name type="synonym">Heliothis armigera</name>
    <dbReference type="NCBI Taxonomy" id="29058"/>
    <lineage>
        <taxon>Eukaryota</taxon>
        <taxon>Metazoa</taxon>
        <taxon>Ecdysozoa</taxon>
        <taxon>Arthropoda</taxon>
        <taxon>Hexapoda</taxon>
        <taxon>Insecta</taxon>
        <taxon>Pterygota</taxon>
        <taxon>Neoptera</taxon>
        <taxon>Endopterygota</taxon>
        <taxon>Lepidoptera</taxon>
        <taxon>Glossata</taxon>
        <taxon>Ditrysia</taxon>
        <taxon>Noctuoidea</taxon>
        <taxon>Noctuidae</taxon>
        <taxon>Heliothinae</taxon>
        <taxon>Helicoverpa</taxon>
    </lineage>
</organism>
<evidence type="ECO:0000256" key="1">
    <source>
        <dbReference type="SAM" id="MobiDB-lite"/>
    </source>
</evidence>
<reference evidence="2 3" key="1">
    <citation type="journal article" date="2017" name="BMC Biol.">
        <title>Genomic innovations, transcriptional plasticity and gene loss underlying the evolution and divergence of two highly polyphagous and invasive Helicoverpa pest species.</title>
        <authorList>
            <person name="Pearce S.L."/>
            <person name="Clarke D.F."/>
            <person name="East P.D."/>
            <person name="Elfekih S."/>
            <person name="Gordon K.H."/>
            <person name="Jermiin L.S."/>
            <person name="McGaughran A."/>
            <person name="Oakeshott J.G."/>
            <person name="Papanikolaou A."/>
            <person name="Perera O.P."/>
            <person name="Rane R.V."/>
            <person name="Richards S."/>
            <person name="Tay W.T."/>
            <person name="Walsh T.K."/>
            <person name="Anderson A."/>
            <person name="Anderson C.J."/>
            <person name="Asgari S."/>
            <person name="Board P.G."/>
            <person name="Bretschneider A."/>
            <person name="Campbell P.M."/>
            <person name="Chertemps T."/>
            <person name="Christeller J.T."/>
            <person name="Coppin C.W."/>
            <person name="Downes S.J."/>
            <person name="Duan G."/>
            <person name="Farnsworth C.A."/>
            <person name="Good R.T."/>
            <person name="Han L.B."/>
            <person name="Han Y.C."/>
            <person name="Hatje K."/>
            <person name="Horne I."/>
            <person name="Huang Y.P."/>
            <person name="Hughes D.S."/>
            <person name="Jacquin-Joly E."/>
            <person name="James W."/>
            <person name="Jhangiani S."/>
            <person name="Kollmar M."/>
            <person name="Kuwar S.S."/>
            <person name="Li S."/>
            <person name="Liu N.Y."/>
            <person name="Maibeche M.T."/>
            <person name="Miller J.R."/>
            <person name="Montagne N."/>
            <person name="Perry T."/>
            <person name="Qu J."/>
            <person name="Song S.V."/>
            <person name="Sutton G.G."/>
            <person name="Vogel H."/>
            <person name="Walenz B.P."/>
            <person name="Xu W."/>
            <person name="Zhang H.J."/>
            <person name="Zou Z."/>
            <person name="Batterham P."/>
            <person name="Edwards O.R."/>
            <person name="Feyereisen R."/>
            <person name="Gibbs R.A."/>
            <person name="Heckel D.G."/>
            <person name="McGrath A."/>
            <person name="Robin C."/>
            <person name="Scherer S.E."/>
            <person name="Worley K.C."/>
            <person name="Wu Y.D."/>
        </authorList>
    </citation>
    <scope>NUCLEOTIDE SEQUENCE [LARGE SCALE GENOMIC DNA]</scope>
    <source>
        <strain evidence="2">Harm_GR_Male_#8</strain>
        <tissue evidence="2">Whole organism</tissue>
    </source>
</reference>